<dbReference type="OrthoDB" id="283424at2759"/>
<name>A0A022VP79_TRIRU</name>
<dbReference type="GO" id="GO:0005763">
    <property type="term" value="C:mitochondrial small ribosomal subunit"/>
    <property type="evidence" value="ECO:0007669"/>
    <property type="project" value="TreeGrafter"/>
</dbReference>
<sequence>MAPVARSFSRLALSCPRQAASRRTTFLQTHQPCSTFNQQRQQPFSAASIQLAPGSETQESGSAALDTAIPPDLQREIKQEIRSSIRELRKQVRDVVPMPPRYRTGFWSEGEKDDLMTQVEDGDDVFGEDDMTSMAHAELEEHRELREYARIAAWDMPSLSALAKPFTLPPQTHILRFRQTTYLGETHPAETKVVVELCSKDLTPKYLTEEQRITLLKLVGPRYNPDSDIIHMSCEKFPTRAQNKRYLGDLVNTLIKEAKEGDSFADIPLTFPHHKPKKRYIFPEAWKVSEKNQKQIEEARNQIEDIMAKKGIVDGNEVIAQAAKTIPALGSMGQLAAQTVTVKKGPKARGPKGRN</sequence>
<evidence type="ECO:0000313" key="3">
    <source>
        <dbReference type="EMBL" id="EZF47890.1"/>
    </source>
</evidence>
<dbReference type="GO" id="GO:0032543">
    <property type="term" value="P:mitochondrial translation"/>
    <property type="evidence" value="ECO:0007669"/>
    <property type="project" value="InterPro"/>
</dbReference>
<dbReference type="PANTHER" id="PTHR13490:SF0">
    <property type="entry name" value="SMALL RIBOSOMAL SUBUNIT PROTEIN MS35"/>
    <property type="match status" value="1"/>
</dbReference>
<dbReference type="InterPro" id="IPR019349">
    <property type="entry name" value="Ribosomal_mS35_mit"/>
</dbReference>
<dbReference type="GO" id="GO:0003735">
    <property type="term" value="F:structural constituent of ribosome"/>
    <property type="evidence" value="ECO:0007669"/>
    <property type="project" value="InterPro"/>
</dbReference>
<dbReference type="Pfam" id="PF10213">
    <property type="entry name" value="MRP-S28"/>
    <property type="match status" value="1"/>
</dbReference>
<feature type="domain" description="Small ribosomal subunit protein mS35 mitochondrial conserved" evidence="2">
    <location>
        <begin position="165"/>
        <end position="287"/>
    </location>
</feature>
<reference evidence="3" key="1">
    <citation type="submission" date="2014-02" db="EMBL/GenBank/DDBJ databases">
        <title>The Genome Sequence of Trichophyton rubrum (morphotype fischeri) CBS 288.86.</title>
        <authorList>
            <consortium name="The Broad Institute Genomics Platform"/>
            <person name="Cuomo C.A."/>
            <person name="White T.C."/>
            <person name="Graser Y."/>
            <person name="Martinez-Rossi N."/>
            <person name="Heitman J."/>
            <person name="Young S.K."/>
            <person name="Zeng Q."/>
            <person name="Gargeya S."/>
            <person name="Abouelleil A."/>
            <person name="Alvarado L."/>
            <person name="Chapman S.B."/>
            <person name="Gainer-Dewar J."/>
            <person name="Goldberg J."/>
            <person name="Griggs A."/>
            <person name="Gujja S."/>
            <person name="Hansen M."/>
            <person name="Howarth C."/>
            <person name="Imamovic A."/>
            <person name="Larimer J."/>
            <person name="Martinez D."/>
            <person name="Murphy C."/>
            <person name="Pearson M.D."/>
            <person name="Persinoti G."/>
            <person name="Poon T."/>
            <person name="Priest M."/>
            <person name="Roberts A.D."/>
            <person name="Saif S."/>
            <person name="Shea T.D."/>
            <person name="Sykes S.N."/>
            <person name="Wortman J."/>
            <person name="Nusbaum C."/>
            <person name="Birren B."/>
        </authorList>
    </citation>
    <scope>NUCLEOTIDE SEQUENCE [LARGE SCALE GENOMIC DNA]</scope>
    <source>
        <strain evidence="3">CBS 288.86</strain>
    </source>
</reference>
<evidence type="ECO:0000256" key="1">
    <source>
        <dbReference type="SAM" id="MobiDB-lite"/>
    </source>
</evidence>
<proteinExistence type="predicted"/>
<dbReference type="HOGENOM" id="CLU_051514_0_1_1"/>
<dbReference type="EMBL" id="KK207937">
    <property type="protein sequence ID" value="EZF47890.1"/>
    <property type="molecule type" value="Genomic_DNA"/>
</dbReference>
<organism evidence="3">
    <name type="scientific">Trichophyton rubrum CBS 288.86</name>
    <dbReference type="NCBI Taxonomy" id="1215330"/>
    <lineage>
        <taxon>Eukaryota</taxon>
        <taxon>Fungi</taxon>
        <taxon>Dikarya</taxon>
        <taxon>Ascomycota</taxon>
        <taxon>Pezizomycotina</taxon>
        <taxon>Eurotiomycetes</taxon>
        <taxon>Eurotiomycetidae</taxon>
        <taxon>Onygenales</taxon>
        <taxon>Arthrodermataceae</taxon>
        <taxon>Trichophyton</taxon>
    </lineage>
</organism>
<dbReference type="Proteomes" id="UP000023758">
    <property type="component" value="Unassembled WGS sequence"/>
</dbReference>
<gene>
    <name evidence="3" type="ORF">H103_08246</name>
</gene>
<dbReference type="InterPro" id="IPR039848">
    <property type="entry name" value="Ribosomal_mS35_mt"/>
</dbReference>
<dbReference type="AlphaFoldDB" id="A0A022VP79"/>
<dbReference type="PANTHER" id="PTHR13490">
    <property type="entry name" value="MITOCHONDRIAL 28S RIBOSOMAL PROTEIN S28"/>
    <property type="match status" value="1"/>
</dbReference>
<evidence type="ECO:0000259" key="2">
    <source>
        <dbReference type="Pfam" id="PF10213"/>
    </source>
</evidence>
<protein>
    <recommendedName>
        <fullName evidence="2">Small ribosomal subunit protein mS35 mitochondrial conserved domain-containing protein</fullName>
    </recommendedName>
</protein>
<accession>A0A022VP79</accession>
<feature type="region of interest" description="Disordered" evidence="1">
    <location>
        <begin position="51"/>
        <end position="72"/>
    </location>
</feature>